<dbReference type="RefSeq" id="WP_119792906.1">
    <property type="nucleotide sequence ID" value="NZ_QYZD01000006.1"/>
</dbReference>
<dbReference type="GO" id="GO:0009073">
    <property type="term" value="P:aromatic amino acid family biosynthetic process"/>
    <property type="evidence" value="ECO:0007669"/>
    <property type="project" value="UniProtKB-UniRule"/>
</dbReference>
<dbReference type="Gene3D" id="3.30.1330.40">
    <property type="entry name" value="RutC-like"/>
    <property type="match status" value="1"/>
</dbReference>
<dbReference type="GO" id="GO:0004106">
    <property type="term" value="F:chorismate mutase activity"/>
    <property type="evidence" value="ECO:0007669"/>
    <property type="project" value="UniProtKB-UniRule"/>
</dbReference>
<dbReference type="EMBL" id="QYZD01000006">
    <property type="protein sequence ID" value="RJG24495.1"/>
    <property type="molecule type" value="Genomic_DNA"/>
</dbReference>
<dbReference type="SUPFAM" id="SSF55298">
    <property type="entry name" value="YjgF-like"/>
    <property type="match status" value="1"/>
</dbReference>
<evidence type="ECO:0000313" key="4">
    <source>
        <dbReference type="EMBL" id="RJG24495.1"/>
    </source>
</evidence>
<evidence type="ECO:0000256" key="3">
    <source>
        <dbReference type="PROSITE-ProRule" id="PRU00514"/>
    </source>
</evidence>
<evidence type="ECO:0000313" key="5">
    <source>
        <dbReference type="Proteomes" id="UP000266177"/>
    </source>
</evidence>
<dbReference type="PIRSF" id="PIRSF005965">
    <property type="entry name" value="Chor_mut_AroH"/>
    <property type="match status" value="1"/>
</dbReference>
<accession>A0A3A3GLK7</accession>
<keyword evidence="2 3" id="KW-0057">Aromatic amino acid biosynthesis</keyword>
<dbReference type="EC" id="5.4.99.5" evidence="1 3"/>
<comment type="catalytic activity">
    <reaction evidence="3">
        <text>chorismate = prephenate</text>
        <dbReference type="Rhea" id="RHEA:13897"/>
        <dbReference type="ChEBI" id="CHEBI:29748"/>
        <dbReference type="ChEBI" id="CHEBI:29934"/>
        <dbReference type="EC" id="5.4.99.5"/>
    </reaction>
</comment>
<dbReference type="GO" id="GO:0046417">
    <property type="term" value="P:chorismate metabolic process"/>
    <property type="evidence" value="ECO:0007669"/>
    <property type="project" value="TreeGrafter"/>
</dbReference>
<keyword evidence="3 4" id="KW-0413">Isomerase</keyword>
<dbReference type="CDD" id="cd02185">
    <property type="entry name" value="AroH"/>
    <property type="match status" value="1"/>
</dbReference>
<reference evidence="4 5" key="1">
    <citation type="submission" date="2018-09" db="EMBL/GenBank/DDBJ databases">
        <title>Paenibacillus SK2017-BO5.</title>
        <authorList>
            <person name="Piskunova J.V."/>
            <person name="Dubiley S.A."/>
            <person name="Severinov K.V."/>
        </authorList>
    </citation>
    <scope>NUCLEOTIDE SEQUENCE [LARGE SCALE GENOMIC DNA]</scope>
    <source>
        <strain evidence="4 5">BO5</strain>
    </source>
</reference>
<dbReference type="Pfam" id="PF07736">
    <property type="entry name" value="CM_1"/>
    <property type="match status" value="1"/>
</dbReference>
<proteinExistence type="predicted"/>
<organism evidence="4 5">
    <name type="scientific">Paenibacillus thiaminolyticus</name>
    <name type="common">Bacillus thiaminolyticus</name>
    <dbReference type="NCBI Taxonomy" id="49283"/>
    <lineage>
        <taxon>Bacteria</taxon>
        <taxon>Bacillati</taxon>
        <taxon>Bacillota</taxon>
        <taxon>Bacilli</taxon>
        <taxon>Bacillales</taxon>
        <taxon>Paenibacillaceae</taxon>
        <taxon>Paenibacillus</taxon>
    </lineage>
</organism>
<dbReference type="OrthoDB" id="9802232at2"/>
<feature type="binding site" evidence="2">
    <location>
        <position position="7"/>
    </location>
    <ligand>
        <name>prephenate</name>
        <dbReference type="ChEBI" id="CHEBI:29934"/>
    </ligand>
</feature>
<gene>
    <name evidence="4" type="primary">aroH</name>
    <name evidence="4" type="ORF">DQX05_09220</name>
</gene>
<dbReference type="PROSITE" id="PS51167">
    <property type="entry name" value="CHORISMATE_MUT_1"/>
    <property type="match status" value="1"/>
</dbReference>
<dbReference type="PANTHER" id="PTHR21164:SF0">
    <property type="entry name" value="CHORISMATE MUTASE AROH"/>
    <property type="match status" value="1"/>
</dbReference>
<protein>
    <recommendedName>
        <fullName evidence="1 3">chorismate mutase</fullName>
        <ecNumber evidence="1 3">5.4.99.5</ecNumber>
    </recommendedName>
</protein>
<dbReference type="UniPathway" id="UPA00120">
    <property type="reaction ID" value="UER00203"/>
</dbReference>
<dbReference type="AlphaFoldDB" id="A0A3A3GLK7"/>
<dbReference type="NCBIfam" id="TIGR01796">
    <property type="entry name" value="CM_mono_aroH"/>
    <property type="match status" value="1"/>
</dbReference>
<feature type="binding site" evidence="2">
    <location>
        <position position="108"/>
    </location>
    <ligand>
        <name>prephenate</name>
        <dbReference type="ChEBI" id="CHEBI:29934"/>
    </ligand>
</feature>
<evidence type="ECO:0000256" key="1">
    <source>
        <dbReference type="NCBIfam" id="TIGR01796"/>
    </source>
</evidence>
<dbReference type="InterPro" id="IPR008243">
    <property type="entry name" value="Chorismate_mutase_AroH"/>
</dbReference>
<keyword evidence="2 3" id="KW-0028">Amino-acid biosynthesis</keyword>
<sequence>MYARGIRGATTVQRNDAEEIRGETTVLLEHIVAENQIVPEDIVSIWITMTQDLNASFPAQAIRAMPGWEWVPLMCAVEVPVVGSLPLCIRLMVTVNTDKSQREMRHVYLNEASQLRPDLSTS</sequence>
<name>A0A3A3GLK7_PANTH</name>
<dbReference type="InterPro" id="IPR035959">
    <property type="entry name" value="RutC-like_sf"/>
</dbReference>
<comment type="caution">
    <text evidence="4">The sequence shown here is derived from an EMBL/GenBank/DDBJ whole genome shotgun (WGS) entry which is preliminary data.</text>
</comment>
<dbReference type="Proteomes" id="UP000266177">
    <property type="component" value="Unassembled WGS sequence"/>
</dbReference>
<evidence type="ECO:0000256" key="2">
    <source>
        <dbReference type="PIRSR" id="PIRSR005965-1"/>
    </source>
</evidence>
<feature type="binding site" evidence="2">
    <location>
        <position position="90"/>
    </location>
    <ligand>
        <name>prephenate</name>
        <dbReference type="ChEBI" id="CHEBI:29934"/>
    </ligand>
</feature>
<dbReference type="PANTHER" id="PTHR21164">
    <property type="entry name" value="CHORISMATE MUTASE"/>
    <property type="match status" value="1"/>
</dbReference>
<dbReference type="GO" id="GO:0008652">
    <property type="term" value="P:amino acid biosynthetic process"/>
    <property type="evidence" value="ECO:0007669"/>
    <property type="project" value="UniProtKB-UniRule"/>
</dbReference>